<organism evidence="1 2">
    <name type="scientific">Lentihominibacter faecis</name>
    <dbReference type="NCBI Taxonomy" id="2764712"/>
    <lineage>
        <taxon>Bacteria</taxon>
        <taxon>Bacillati</taxon>
        <taxon>Bacillota</taxon>
        <taxon>Clostridia</taxon>
        <taxon>Peptostreptococcales</taxon>
        <taxon>Anaerovoracaceae</taxon>
        <taxon>Lentihominibacter</taxon>
    </lineage>
</organism>
<evidence type="ECO:0008006" key="3">
    <source>
        <dbReference type="Google" id="ProtNLM"/>
    </source>
</evidence>
<evidence type="ECO:0000313" key="2">
    <source>
        <dbReference type="Proteomes" id="UP000644115"/>
    </source>
</evidence>
<dbReference type="Proteomes" id="UP000644115">
    <property type="component" value="Unassembled WGS sequence"/>
</dbReference>
<reference evidence="1" key="1">
    <citation type="submission" date="2020-08" db="EMBL/GenBank/DDBJ databases">
        <authorList>
            <person name="Liu C."/>
            <person name="Sun Q."/>
        </authorList>
    </citation>
    <scope>NUCLEOTIDE SEQUENCE</scope>
    <source>
        <strain evidence="1">BX16</strain>
    </source>
</reference>
<protein>
    <recommendedName>
        <fullName evidence="3">Alternate signal-mediated exported protein, CPF_0494 family</fullName>
    </recommendedName>
</protein>
<evidence type="ECO:0000313" key="1">
    <source>
        <dbReference type="EMBL" id="MBC5999465.1"/>
    </source>
</evidence>
<name>A0A923NFZ4_9FIRM</name>
<dbReference type="RefSeq" id="WP_177264230.1">
    <property type="nucleotide sequence ID" value="NZ_JACRWC010000068.1"/>
</dbReference>
<comment type="caution">
    <text evidence="1">The sequence shown here is derived from an EMBL/GenBank/DDBJ whole genome shotgun (WGS) entry which is preliminary data.</text>
</comment>
<gene>
    <name evidence="1" type="ORF">H8876_05575</name>
</gene>
<dbReference type="EMBL" id="JACRWC010000068">
    <property type="protein sequence ID" value="MBC5999465.1"/>
    <property type="molecule type" value="Genomic_DNA"/>
</dbReference>
<proteinExistence type="predicted"/>
<keyword evidence="2" id="KW-1185">Reference proteome</keyword>
<dbReference type="AlphaFoldDB" id="A0A923NFZ4"/>
<sequence length="182" mass="20406">MMERNFNAGGKPRGRGLARFPGKISWGLAVVLLICTVALPAAAAFLLSADTLHNRFSVGENTSRIEERFGTYGSFEKGVSYEKRVAVKNTGSIPCLVRIFAEIEDPDCREKIQIDLNKKDWSEKQEDGFYYYQHVLLPGQTSEPLFTTIKAKEDINDFRMICFSETIQSDGQKGGAVKWADQ</sequence>
<accession>A0A923NFZ4</accession>